<dbReference type="InterPro" id="IPR034164">
    <property type="entry name" value="Pepsin-like_dom"/>
</dbReference>
<proteinExistence type="inferred from homology"/>
<gene>
    <name evidence="9" type="ORF">X943_000015</name>
</gene>
<dbReference type="PANTHER" id="PTHR47966">
    <property type="entry name" value="BETA-SITE APP-CLEAVING ENZYME, ISOFORM A-RELATED"/>
    <property type="match status" value="1"/>
</dbReference>
<sequence>MGSALFGRAIAWQLCLLVTFQLLLVSQVGFCIRQGGADKANDEKDSPVTFYNGQAPKKIIPLIPVTRHFGNISQASTSTDTVSLSKESDIVKSHANNWEAVSKGKVHYVYSGRGPHGSLGVDPALVRRHTERMARSNDARDGVLDANDSTDSVKTCHAEIFPRLPKNACLTLTNLRHTTYVIDATIGSPGQQFRPMFDTGSTNTWVVHNECSSPGCNNSMKYDPAKSTTFRRLSSDQSYVRARFVSGSVLGELGFDNFTIGGVTVKDQAFAMLRKIPDRDTNDILKNTHFSGMIGLAFPDLMVIKSDPLYERYLQALGASPIFSFYYSKDAQNSAIMFGGADANFHKSRIRMMPVVGDYYWQVRLQEVWLGDRKICCDGPAYAIFDTGTTFNSMPHEAFTHLMNIYPFTDCEEHSIKSQLSRLPSIRYVFDNGVEATLKPEQYTFVADNQCRPAYMQINVHVTDGPAYILGSMGFMPHYYTVYQGGKQPMVGIAPADHERAASFMSKHRNNAK</sequence>
<name>A0AAD9LHH0_BABDI</name>
<feature type="disulfide bond" evidence="6">
    <location>
        <begin position="411"/>
        <end position="451"/>
    </location>
</feature>
<feature type="active site" evidence="5">
    <location>
        <position position="386"/>
    </location>
</feature>
<dbReference type="EMBL" id="JAHBMH010000044">
    <property type="protein sequence ID" value="KAK1935857.1"/>
    <property type="molecule type" value="Genomic_DNA"/>
</dbReference>
<dbReference type="InterPro" id="IPR021109">
    <property type="entry name" value="Peptidase_aspartic_dom_sf"/>
</dbReference>
<comment type="similarity">
    <text evidence="1">Belongs to the peptidase A1 family.</text>
</comment>
<feature type="domain" description="Peptidase A1" evidence="8">
    <location>
        <begin position="180"/>
        <end position="494"/>
    </location>
</feature>
<comment type="caution">
    <text evidence="9">The sequence shown here is derived from an EMBL/GenBank/DDBJ whole genome shotgun (WGS) entry which is preliminary data.</text>
</comment>
<feature type="chain" id="PRO_5042148464" evidence="7">
    <location>
        <begin position="26"/>
        <end position="513"/>
    </location>
</feature>
<dbReference type="PANTHER" id="PTHR47966:SF51">
    <property type="entry name" value="BETA-SITE APP-CLEAVING ENZYME, ISOFORM A-RELATED"/>
    <property type="match status" value="1"/>
</dbReference>
<keyword evidence="3" id="KW-0064">Aspartyl protease</keyword>
<keyword evidence="7" id="KW-0732">Signal</keyword>
<keyword evidence="2 9" id="KW-0645">Protease</keyword>
<dbReference type="GO" id="GO:0004190">
    <property type="term" value="F:aspartic-type endopeptidase activity"/>
    <property type="evidence" value="ECO:0007669"/>
    <property type="project" value="UniProtKB-KW"/>
</dbReference>
<feature type="active site" evidence="5">
    <location>
        <position position="198"/>
    </location>
</feature>
<dbReference type="AlphaFoldDB" id="A0AAD9LHH0"/>
<organism evidence="9 10">
    <name type="scientific">Babesia divergens</name>
    <dbReference type="NCBI Taxonomy" id="32595"/>
    <lineage>
        <taxon>Eukaryota</taxon>
        <taxon>Sar</taxon>
        <taxon>Alveolata</taxon>
        <taxon>Apicomplexa</taxon>
        <taxon>Aconoidasida</taxon>
        <taxon>Piroplasmida</taxon>
        <taxon>Babesiidae</taxon>
        <taxon>Babesia</taxon>
    </lineage>
</organism>
<reference evidence="9" key="2">
    <citation type="submission" date="2021-05" db="EMBL/GenBank/DDBJ databases">
        <authorList>
            <person name="Pain A."/>
        </authorList>
    </citation>
    <scope>NUCLEOTIDE SEQUENCE</scope>
    <source>
        <strain evidence="9">1802A</strain>
    </source>
</reference>
<dbReference type="InterPro" id="IPR033121">
    <property type="entry name" value="PEPTIDASE_A1"/>
</dbReference>
<feature type="signal peptide" evidence="7">
    <location>
        <begin position="1"/>
        <end position="25"/>
    </location>
</feature>
<dbReference type="FunFam" id="2.40.70.10:FF:000115">
    <property type="entry name" value="Lysosomal aspartic protease"/>
    <property type="match status" value="1"/>
</dbReference>
<dbReference type="Pfam" id="PF00026">
    <property type="entry name" value="Asp"/>
    <property type="match status" value="1"/>
</dbReference>
<evidence type="ECO:0000256" key="5">
    <source>
        <dbReference type="PIRSR" id="PIRSR601461-1"/>
    </source>
</evidence>
<keyword evidence="10" id="KW-1185">Reference proteome</keyword>
<dbReference type="InterPro" id="IPR001461">
    <property type="entry name" value="Aspartic_peptidase_A1"/>
</dbReference>
<dbReference type="PRINTS" id="PR00792">
    <property type="entry name" value="PEPSIN"/>
</dbReference>
<evidence type="ECO:0000256" key="1">
    <source>
        <dbReference type="ARBA" id="ARBA00007447"/>
    </source>
</evidence>
<evidence type="ECO:0000256" key="3">
    <source>
        <dbReference type="ARBA" id="ARBA00022750"/>
    </source>
</evidence>
<protein>
    <submittedName>
        <fullName evidence="9">Aspartyl protease</fullName>
    </submittedName>
</protein>
<dbReference type="Gene3D" id="2.40.70.10">
    <property type="entry name" value="Acid Proteases"/>
    <property type="match status" value="2"/>
</dbReference>
<dbReference type="Proteomes" id="UP001195914">
    <property type="component" value="Unassembled WGS sequence"/>
</dbReference>
<dbReference type="GO" id="GO:0016485">
    <property type="term" value="P:protein processing"/>
    <property type="evidence" value="ECO:0007669"/>
    <property type="project" value="UniProtKB-ARBA"/>
</dbReference>
<evidence type="ECO:0000259" key="8">
    <source>
        <dbReference type="PROSITE" id="PS51767"/>
    </source>
</evidence>
<evidence type="ECO:0000256" key="4">
    <source>
        <dbReference type="ARBA" id="ARBA00022801"/>
    </source>
</evidence>
<reference evidence="9" key="1">
    <citation type="journal article" date="2014" name="Nucleic Acids Res.">
        <title>The evolutionary dynamics of variant antigen genes in Babesia reveal a history of genomic innovation underlying host-parasite interaction.</title>
        <authorList>
            <person name="Jackson A.P."/>
            <person name="Otto T.D."/>
            <person name="Darby A."/>
            <person name="Ramaprasad A."/>
            <person name="Xia D."/>
            <person name="Echaide I.E."/>
            <person name="Farber M."/>
            <person name="Gahlot S."/>
            <person name="Gamble J."/>
            <person name="Gupta D."/>
            <person name="Gupta Y."/>
            <person name="Jackson L."/>
            <person name="Malandrin L."/>
            <person name="Malas T.B."/>
            <person name="Moussa E."/>
            <person name="Nair M."/>
            <person name="Reid A.J."/>
            <person name="Sanders M."/>
            <person name="Sharma J."/>
            <person name="Tracey A."/>
            <person name="Quail M.A."/>
            <person name="Weir W."/>
            <person name="Wastling J.M."/>
            <person name="Hall N."/>
            <person name="Willadsen P."/>
            <person name="Lingelbach K."/>
            <person name="Shiels B."/>
            <person name="Tait A."/>
            <person name="Berriman M."/>
            <person name="Allred D.R."/>
            <person name="Pain A."/>
        </authorList>
    </citation>
    <scope>NUCLEOTIDE SEQUENCE</scope>
    <source>
        <strain evidence="9">1802A</strain>
    </source>
</reference>
<keyword evidence="4" id="KW-0378">Hydrolase</keyword>
<dbReference type="CDD" id="cd05471">
    <property type="entry name" value="pepsin_like"/>
    <property type="match status" value="1"/>
</dbReference>
<evidence type="ECO:0000256" key="7">
    <source>
        <dbReference type="SAM" id="SignalP"/>
    </source>
</evidence>
<evidence type="ECO:0000313" key="9">
    <source>
        <dbReference type="EMBL" id="KAK1935857.1"/>
    </source>
</evidence>
<accession>A0AAD9LHH0</accession>
<keyword evidence="6" id="KW-1015">Disulfide bond</keyword>
<evidence type="ECO:0000256" key="6">
    <source>
        <dbReference type="PIRSR" id="PIRSR601461-2"/>
    </source>
</evidence>
<feature type="disulfide bond" evidence="6">
    <location>
        <begin position="211"/>
        <end position="216"/>
    </location>
</feature>
<evidence type="ECO:0000313" key="10">
    <source>
        <dbReference type="Proteomes" id="UP001195914"/>
    </source>
</evidence>
<evidence type="ECO:0000256" key="2">
    <source>
        <dbReference type="ARBA" id="ARBA00022670"/>
    </source>
</evidence>
<dbReference type="PROSITE" id="PS51767">
    <property type="entry name" value="PEPTIDASE_A1"/>
    <property type="match status" value="1"/>
</dbReference>
<dbReference type="SUPFAM" id="SSF50630">
    <property type="entry name" value="Acid proteases"/>
    <property type="match status" value="1"/>
</dbReference>